<name>A0A6P4Y3D4_BRABE</name>
<feature type="coiled-coil region" evidence="3">
    <location>
        <begin position="272"/>
        <end position="330"/>
    </location>
</feature>
<dbReference type="AlphaFoldDB" id="A0A6P4Y3D4"/>
<evidence type="ECO:0000256" key="4">
    <source>
        <dbReference type="SAM" id="MobiDB-lite"/>
    </source>
</evidence>
<evidence type="ECO:0000256" key="3">
    <source>
        <dbReference type="SAM" id="Coils"/>
    </source>
</evidence>
<evidence type="ECO:0000313" key="5">
    <source>
        <dbReference type="Proteomes" id="UP000515135"/>
    </source>
</evidence>
<gene>
    <name evidence="6 7" type="primary">LOC109464405</name>
</gene>
<dbReference type="GeneID" id="109464405"/>
<dbReference type="PANTHER" id="PTHR22420:SF4">
    <property type="entry name" value="PROTEIN FAM81A"/>
    <property type="match status" value="1"/>
</dbReference>
<feature type="compositionally biased region" description="Low complexity" evidence="4">
    <location>
        <begin position="1"/>
        <end position="15"/>
    </location>
</feature>
<feature type="region of interest" description="Disordered" evidence="4">
    <location>
        <begin position="1"/>
        <end position="28"/>
    </location>
</feature>
<feature type="coiled-coil region" evidence="3">
    <location>
        <begin position="89"/>
        <end position="123"/>
    </location>
</feature>
<evidence type="ECO:0000256" key="1">
    <source>
        <dbReference type="ARBA" id="ARBA00023054"/>
    </source>
</evidence>
<dbReference type="OrthoDB" id="10014002at2759"/>
<dbReference type="PANTHER" id="PTHR22420">
    <property type="entry name" value="PROTEIN FAM81A"/>
    <property type="match status" value="1"/>
</dbReference>
<comment type="similarity">
    <text evidence="2">Belongs to the FAM81 family.</text>
</comment>
<dbReference type="InterPro" id="IPR029619">
    <property type="entry name" value="FAM81"/>
</dbReference>
<evidence type="ECO:0000313" key="7">
    <source>
        <dbReference type="RefSeq" id="XP_019616936.1"/>
    </source>
</evidence>
<evidence type="ECO:0000256" key="2">
    <source>
        <dbReference type="ARBA" id="ARBA00046344"/>
    </source>
</evidence>
<protein>
    <submittedName>
        <fullName evidence="6 7">Protein FAM81A-like</fullName>
    </submittedName>
</protein>
<dbReference type="Proteomes" id="UP000515135">
    <property type="component" value="Unplaced"/>
</dbReference>
<proteinExistence type="inferred from homology"/>
<organism evidence="5 6">
    <name type="scientific">Branchiostoma belcheri</name>
    <name type="common">Amphioxus</name>
    <dbReference type="NCBI Taxonomy" id="7741"/>
    <lineage>
        <taxon>Eukaryota</taxon>
        <taxon>Metazoa</taxon>
        <taxon>Chordata</taxon>
        <taxon>Cephalochordata</taxon>
        <taxon>Leptocardii</taxon>
        <taxon>Amphioxiformes</taxon>
        <taxon>Branchiostomatidae</taxon>
        <taxon>Branchiostoma</taxon>
    </lineage>
</organism>
<accession>A0A6P4Y3D4</accession>
<keyword evidence="5" id="KW-1185">Reference proteome</keyword>
<reference evidence="6 7" key="1">
    <citation type="submission" date="2025-04" db="UniProtKB">
        <authorList>
            <consortium name="RefSeq"/>
        </authorList>
    </citation>
    <scope>IDENTIFICATION</scope>
    <source>
        <tissue evidence="6 7">Gonad</tissue>
    </source>
</reference>
<dbReference type="KEGG" id="bbel:109464405"/>
<keyword evidence="1 3" id="KW-0175">Coiled coil</keyword>
<dbReference type="RefSeq" id="XP_019616934.1">
    <property type="nucleotide sequence ID" value="XM_019761375.1"/>
</dbReference>
<sequence length="374" mass="42852">MARASPSRLPALPSSEGGERGLVPLRNRSPPTFHRLDVLEDRLLHQEKTTQSLVDRAFRIKEDLIESLSFTKGTLQGEQTARQLLEDHIRTITVVVKRLSREIEVLEDQIKAKESEIQGTNITAKNLEFQHVAGVGDLRGRVARCDASIARLAADLRTVSESLQAVHREQTNSTAILKNKLDRLEQSTSELNSNLGKTTTEQSSKLKEVEGQNSSQLALLDSKTRGLVEDIRASIASNHRYAEGERERLEQHLLNRIELSHHTRDVRQAQFEKRVEDKIDKLATRLKKLEEEVLRQAERAKADTFAQTTRTRMERLERLQREEVEKLRAELHHGFKDVHHSMNSMRSVMDGKRELLKEELQKELTQVRKMVVLI</sequence>
<dbReference type="RefSeq" id="XP_019616936.1">
    <property type="nucleotide sequence ID" value="XM_019761377.1"/>
</dbReference>
<evidence type="ECO:0000313" key="6">
    <source>
        <dbReference type="RefSeq" id="XP_019616934.1"/>
    </source>
</evidence>